<feature type="signal peptide" evidence="1">
    <location>
        <begin position="1"/>
        <end position="25"/>
    </location>
</feature>
<dbReference type="EMBL" id="JASZZN010000004">
    <property type="protein sequence ID" value="MDM4015049.1"/>
    <property type="molecule type" value="Genomic_DNA"/>
</dbReference>
<organism evidence="3 4">
    <name type="scientific">Roseiconus lacunae</name>
    <dbReference type="NCBI Taxonomy" id="2605694"/>
    <lineage>
        <taxon>Bacteria</taxon>
        <taxon>Pseudomonadati</taxon>
        <taxon>Planctomycetota</taxon>
        <taxon>Planctomycetia</taxon>
        <taxon>Pirellulales</taxon>
        <taxon>Pirellulaceae</taxon>
        <taxon>Roseiconus</taxon>
    </lineage>
</organism>
<evidence type="ECO:0000313" key="3">
    <source>
        <dbReference type="EMBL" id="MDM4015049.1"/>
    </source>
</evidence>
<sequence length="413" mass="44245">MPTVNRVAVVTLLAITCVFPSATSANDWPGFHGLSHAGVVADASIPKSFGSQQPSWTFDLQTRDVGSIAIQNGQVYVLAMVKGQPTIRLHAIDLASGQSRWSKDFPQSDNHLHSRNTLASSTPATDAEFVYFANSDREHTWLRCLDHDGNEQWTRDFGPAQSQHGFGTSPTVVGEKVLLNFSQQHDQVRRGTPGTSKVIALDRKTGATIWETPVTSTRVCYGVPAVVNNQVIGANTGDGIYSLSLQTGEMLWRLPVFKMRCVSSPIIVGNLAIGSSGSGGGGNHMVAVKMPNQAGEQPSEAYRVEKYAPYVPTAVVKDDLMFIVDDKGIASCIDAQTGESKWTKRIGGNFGASPILLGNDVLIISLDGEATVFKASPKFQKVTALDLGGPVGATPAYANGKLIIRVGTELRCF</sequence>
<dbReference type="InterPro" id="IPR011047">
    <property type="entry name" value="Quinoprotein_ADH-like_sf"/>
</dbReference>
<dbReference type="InterPro" id="IPR015943">
    <property type="entry name" value="WD40/YVTN_repeat-like_dom_sf"/>
</dbReference>
<name>A0ABT7PFG6_9BACT</name>
<dbReference type="Pfam" id="PF13360">
    <property type="entry name" value="PQQ_2"/>
    <property type="match status" value="2"/>
</dbReference>
<feature type="domain" description="Pyrrolo-quinoline quinone repeat" evidence="2">
    <location>
        <begin position="314"/>
        <end position="373"/>
    </location>
</feature>
<dbReference type="InterPro" id="IPR018391">
    <property type="entry name" value="PQQ_b-propeller_rpt"/>
</dbReference>
<dbReference type="PANTHER" id="PTHR34512">
    <property type="entry name" value="CELL SURFACE PROTEIN"/>
    <property type="match status" value="1"/>
</dbReference>
<feature type="domain" description="Pyrrolo-quinoline quinone repeat" evidence="2">
    <location>
        <begin position="55"/>
        <end position="218"/>
    </location>
</feature>
<reference evidence="3 4" key="1">
    <citation type="submission" date="2023-06" db="EMBL/GenBank/DDBJ databases">
        <title>Roseiconus lacunae JC819 isolated from Gulf of Mannar region, Tamil Nadu.</title>
        <authorList>
            <person name="Pk S."/>
            <person name="Ch S."/>
            <person name="Ch V.R."/>
        </authorList>
    </citation>
    <scope>NUCLEOTIDE SEQUENCE [LARGE SCALE GENOMIC DNA]</scope>
    <source>
        <strain evidence="3 4">JC819</strain>
    </source>
</reference>
<keyword evidence="1" id="KW-0732">Signal</keyword>
<proteinExistence type="predicted"/>
<dbReference type="SUPFAM" id="SSF50998">
    <property type="entry name" value="Quinoprotein alcohol dehydrogenase-like"/>
    <property type="match status" value="1"/>
</dbReference>
<keyword evidence="4" id="KW-1185">Reference proteome</keyword>
<comment type="caution">
    <text evidence="3">The sequence shown here is derived from an EMBL/GenBank/DDBJ whole genome shotgun (WGS) entry which is preliminary data.</text>
</comment>
<evidence type="ECO:0000313" key="4">
    <source>
        <dbReference type="Proteomes" id="UP001239462"/>
    </source>
</evidence>
<evidence type="ECO:0000259" key="2">
    <source>
        <dbReference type="Pfam" id="PF13360"/>
    </source>
</evidence>
<dbReference type="Proteomes" id="UP001239462">
    <property type="component" value="Unassembled WGS sequence"/>
</dbReference>
<dbReference type="PANTHER" id="PTHR34512:SF30">
    <property type="entry name" value="OUTER MEMBRANE PROTEIN ASSEMBLY FACTOR BAMB"/>
    <property type="match status" value="1"/>
</dbReference>
<accession>A0ABT7PFG6</accession>
<gene>
    <name evidence="3" type="ORF">QTN89_06380</name>
</gene>
<feature type="chain" id="PRO_5045918783" evidence="1">
    <location>
        <begin position="26"/>
        <end position="413"/>
    </location>
</feature>
<protein>
    <submittedName>
        <fullName evidence="3">PQQ-binding-like beta-propeller repeat protein</fullName>
    </submittedName>
</protein>
<dbReference type="SMART" id="SM00564">
    <property type="entry name" value="PQQ"/>
    <property type="match status" value="5"/>
</dbReference>
<dbReference type="InterPro" id="IPR002372">
    <property type="entry name" value="PQQ_rpt_dom"/>
</dbReference>
<dbReference type="Gene3D" id="2.130.10.10">
    <property type="entry name" value="YVTN repeat-like/Quinoprotein amine dehydrogenase"/>
    <property type="match status" value="2"/>
</dbReference>
<evidence type="ECO:0000256" key="1">
    <source>
        <dbReference type="SAM" id="SignalP"/>
    </source>
</evidence>
<dbReference type="RefSeq" id="WP_149496475.1">
    <property type="nucleotide sequence ID" value="NZ_JAJMQV010000163.1"/>
</dbReference>